<gene>
    <name evidence="3" type="ORF">ElP_69030</name>
</gene>
<feature type="region of interest" description="Disordered" evidence="1">
    <location>
        <begin position="105"/>
        <end position="132"/>
    </location>
</feature>
<dbReference type="SMART" id="SM00271">
    <property type="entry name" value="DnaJ"/>
    <property type="match status" value="1"/>
</dbReference>
<organism evidence="3 4">
    <name type="scientific">Tautonia plasticadhaerens</name>
    <dbReference type="NCBI Taxonomy" id="2527974"/>
    <lineage>
        <taxon>Bacteria</taxon>
        <taxon>Pseudomonadati</taxon>
        <taxon>Planctomycetota</taxon>
        <taxon>Planctomycetia</taxon>
        <taxon>Isosphaerales</taxon>
        <taxon>Isosphaeraceae</taxon>
        <taxon>Tautonia</taxon>
    </lineage>
</organism>
<evidence type="ECO:0000256" key="1">
    <source>
        <dbReference type="SAM" id="MobiDB-lite"/>
    </source>
</evidence>
<dbReference type="InterPro" id="IPR001623">
    <property type="entry name" value="DnaJ_domain"/>
</dbReference>
<dbReference type="KEGG" id="tpla:ElP_69030"/>
<keyword evidence="4" id="KW-1185">Reference proteome</keyword>
<name>A0A518HDN2_9BACT</name>
<evidence type="ECO:0000313" key="4">
    <source>
        <dbReference type="Proteomes" id="UP000317835"/>
    </source>
</evidence>
<feature type="region of interest" description="Disordered" evidence="1">
    <location>
        <begin position="191"/>
        <end position="223"/>
    </location>
</feature>
<sequence>MVDKASDRRRWPRFSAADSRVRLGWWKGGAYQTTTARLVNISRGGAVVEADALPPKEGSVWICSTSRGDAGWVEAELRPAMIRPRGPHRLRLIFRDHSSAEPFFSASAFGRGPAAPDPGSDASTPGPSTAGEPWAEALATLGLHWPCSTDQVRGAYHRLALRVHPDRGGAPEDFIRLQFAYRAMMERCASSPADRGVARSGAVGPEGTGTPRASGAGGGLKAQ</sequence>
<dbReference type="EMBL" id="CP036426">
    <property type="protein sequence ID" value="QDV38943.1"/>
    <property type="molecule type" value="Genomic_DNA"/>
</dbReference>
<dbReference type="Pfam" id="PF00226">
    <property type="entry name" value="DnaJ"/>
    <property type="match status" value="1"/>
</dbReference>
<dbReference type="PROSITE" id="PS50076">
    <property type="entry name" value="DNAJ_2"/>
    <property type="match status" value="1"/>
</dbReference>
<evidence type="ECO:0000259" key="2">
    <source>
        <dbReference type="PROSITE" id="PS50076"/>
    </source>
</evidence>
<dbReference type="RefSeq" id="WP_145277836.1">
    <property type="nucleotide sequence ID" value="NZ_CP036426.1"/>
</dbReference>
<accession>A0A518HDN2</accession>
<reference evidence="3 4" key="1">
    <citation type="submission" date="2019-02" db="EMBL/GenBank/DDBJ databases">
        <title>Deep-cultivation of Planctomycetes and their phenomic and genomic characterization uncovers novel biology.</title>
        <authorList>
            <person name="Wiegand S."/>
            <person name="Jogler M."/>
            <person name="Boedeker C."/>
            <person name="Pinto D."/>
            <person name="Vollmers J."/>
            <person name="Rivas-Marin E."/>
            <person name="Kohn T."/>
            <person name="Peeters S.H."/>
            <person name="Heuer A."/>
            <person name="Rast P."/>
            <person name="Oberbeckmann S."/>
            <person name="Bunk B."/>
            <person name="Jeske O."/>
            <person name="Meyerdierks A."/>
            <person name="Storesund J.E."/>
            <person name="Kallscheuer N."/>
            <person name="Luecker S."/>
            <person name="Lage O.M."/>
            <person name="Pohl T."/>
            <person name="Merkel B.J."/>
            <person name="Hornburger P."/>
            <person name="Mueller R.-W."/>
            <person name="Bruemmer F."/>
            <person name="Labrenz M."/>
            <person name="Spormann A.M."/>
            <person name="Op den Camp H."/>
            <person name="Overmann J."/>
            <person name="Amann R."/>
            <person name="Jetten M.S.M."/>
            <person name="Mascher T."/>
            <person name="Medema M.H."/>
            <person name="Devos D.P."/>
            <person name="Kaster A.-K."/>
            <person name="Ovreas L."/>
            <person name="Rohde M."/>
            <person name="Galperin M.Y."/>
            <person name="Jogler C."/>
        </authorList>
    </citation>
    <scope>NUCLEOTIDE SEQUENCE [LARGE SCALE GENOMIC DNA]</scope>
    <source>
        <strain evidence="3 4">ElP</strain>
    </source>
</reference>
<dbReference type="CDD" id="cd06257">
    <property type="entry name" value="DnaJ"/>
    <property type="match status" value="1"/>
</dbReference>
<dbReference type="SUPFAM" id="SSF46565">
    <property type="entry name" value="Chaperone J-domain"/>
    <property type="match status" value="1"/>
</dbReference>
<proteinExistence type="predicted"/>
<dbReference type="InterPro" id="IPR036869">
    <property type="entry name" value="J_dom_sf"/>
</dbReference>
<dbReference type="Gene3D" id="1.10.287.110">
    <property type="entry name" value="DnaJ domain"/>
    <property type="match status" value="1"/>
</dbReference>
<feature type="domain" description="J" evidence="2">
    <location>
        <begin position="136"/>
        <end position="189"/>
    </location>
</feature>
<dbReference type="Proteomes" id="UP000317835">
    <property type="component" value="Chromosome"/>
</dbReference>
<dbReference type="OrthoDB" id="292881at2"/>
<protein>
    <submittedName>
        <fullName evidence="3">DnaJ domain protein</fullName>
    </submittedName>
</protein>
<dbReference type="AlphaFoldDB" id="A0A518HDN2"/>
<evidence type="ECO:0000313" key="3">
    <source>
        <dbReference type="EMBL" id="QDV38943.1"/>
    </source>
</evidence>